<evidence type="ECO:0000256" key="10">
    <source>
        <dbReference type="ARBA" id="ARBA00022692"/>
    </source>
</evidence>
<keyword evidence="16" id="KW-1208">Phospholipid metabolism</keyword>
<gene>
    <name evidence="21" type="ORF">QO011_008276</name>
</gene>
<sequence>MRSQDNARTKPAADAGEDARDAAAPVRPPVRARSPALWGVALALLAAAIIAGWAGKRSALGVVVAGCALDQRLTGSPLPCLTVGGEAPWGYAVLRPPWGGSEAIVVAAAPIAGIETPALREPGAAALWQAAWQAQRFVTPVLGHDLPRTAIGMAVNSRHSRSQDRLHIHVDCFEASYQRALTERQDEITEQWTRFAVPLEGHRYWVRRVAGTDLAGINPVALLADGLPQAAANMRAMTLAVAGARFRDGSEGFYLLADHANLPRGDGASAEELLNHSCVGW</sequence>
<proteinExistence type="inferred from homology"/>
<keyword evidence="10 20" id="KW-0812">Transmembrane</keyword>
<keyword evidence="13" id="KW-0443">Lipid metabolism</keyword>
<protein>
    <recommendedName>
        <fullName evidence="7">CDP-diacylglycerol pyrophosphatase</fullName>
        <ecNumber evidence="6">3.6.1.26</ecNumber>
    </recommendedName>
    <alternativeName>
        <fullName evidence="17">CDP-diacylglycerol phosphatidylhydrolase</fullName>
    </alternativeName>
    <alternativeName>
        <fullName evidence="18">CDP-diglyceride hydrolase</fullName>
    </alternativeName>
</protein>
<evidence type="ECO:0000256" key="11">
    <source>
        <dbReference type="ARBA" id="ARBA00022801"/>
    </source>
</evidence>
<keyword evidence="15" id="KW-0594">Phospholipid biosynthesis</keyword>
<evidence type="ECO:0000256" key="16">
    <source>
        <dbReference type="ARBA" id="ARBA00023264"/>
    </source>
</evidence>
<evidence type="ECO:0000256" key="5">
    <source>
        <dbReference type="ARBA" id="ARBA00006435"/>
    </source>
</evidence>
<dbReference type="Proteomes" id="UP001242480">
    <property type="component" value="Unassembled WGS sequence"/>
</dbReference>
<dbReference type="InterPro" id="IPR003763">
    <property type="entry name" value="CDP-diacylglyc_Pase"/>
</dbReference>
<evidence type="ECO:0000256" key="20">
    <source>
        <dbReference type="SAM" id="Phobius"/>
    </source>
</evidence>
<name>A0ABU0JLR7_9HYPH</name>
<dbReference type="SUPFAM" id="SSF54197">
    <property type="entry name" value="HIT-like"/>
    <property type="match status" value="1"/>
</dbReference>
<organism evidence="21 22">
    <name type="scientific">Labrys wisconsinensis</name>
    <dbReference type="NCBI Taxonomy" id="425677"/>
    <lineage>
        <taxon>Bacteria</taxon>
        <taxon>Pseudomonadati</taxon>
        <taxon>Pseudomonadota</taxon>
        <taxon>Alphaproteobacteria</taxon>
        <taxon>Hyphomicrobiales</taxon>
        <taxon>Xanthobacteraceae</taxon>
        <taxon>Labrys</taxon>
    </lineage>
</organism>
<evidence type="ECO:0000256" key="15">
    <source>
        <dbReference type="ARBA" id="ARBA00023209"/>
    </source>
</evidence>
<evidence type="ECO:0000256" key="12">
    <source>
        <dbReference type="ARBA" id="ARBA00022989"/>
    </source>
</evidence>
<accession>A0ABU0JLR7</accession>
<evidence type="ECO:0000256" key="4">
    <source>
        <dbReference type="ARBA" id="ARBA00005189"/>
    </source>
</evidence>
<dbReference type="RefSeq" id="WP_307286175.1">
    <property type="nucleotide sequence ID" value="NZ_JAUSVX010000032.1"/>
</dbReference>
<evidence type="ECO:0000256" key="6">
    <source>
        <dbReference type="ARBA" id="ARBA00012375"/>
    </source>
</evidence>
<comment type="pathway">
    <text evidence="4">Lipid metabolism.</text>
</comment>
<dbReference type="InterPro" id="IPR036265">
    <property type="entry name" value="HIT-like_sf"/>
</dbReference>
<evidence type="ECO:0000256" key="13">
    <source>
        <dbReference type="ARBA" id="ARBA00023098"/>
    </source>
</evidence>
<comment type="pathway">
    <text evidence="3">Phospholipid metabolism; CDP-diacylglycerol degradation; phosphatidate from CDP-diacylglycerol: step 1/1.</text>
</comment>
<comment type="caution">
    <text evidence="21">The sequence shown here is derived from an EMBL/GenBank/DDBJ whole genome shotgun (WGS) entry which is preliminary data.</text>
</comment>
<dbReference type="Gene3D" id="3.30.428.30">
    <property type="entry name" value="HIT family - CDH-like"/>
    <property type="match status" value="1"/>
</dbReference>
<evidence type="ECO:0000256" key="9">
    <source>
        <dbReference type="ARBA" id="ARBA00022516"/>
    </source>
</evidence>
<comment type="subcellular location">
    <subcellularLocation>
        <location evidence="2">Cell membrane</location>
        <topology evidence="2">Single-pass membrane protein</topology>
    </subcellularLocation>
</comment>
<evidence type="ECO:0000256" key="17">
    <source>
        <dbReference type="ARBA" id="ARBA00032888"/>
    </source>
</evidence>
<keyword evidence="22" id="KW-1185">Reference proteome</keyword>
<evidence type="ECO:0000256" key="8">
    <source>
        <dbReference type="ARBA" id="ARBA00022475"/>
    </source>
</evidence>
<evidence type="ECO:0000256" key="3">
    <source>
        <dbReference type="ARBA" id="ARBA00004927"/>
    </source>
</evidence>
<reference evidence="21 22" key="1">
    <citation type="submission" date="2023-07" db="EMBL/GenBank/DDBJ databases">
        <title>Genomic Encyclopedia of Type Strains, Phase IV (KMG-IV): sequencing the most valuable type-strain genomes for metagenomic binning, comparative biology and taxonomic classification.</title>
        <authorList>
            <person name="Goeker M."/>
        </authorList>
    </citation>
    <scope>NUCLEOTIDE SEQUENCE [LARGE SCALE GENOMIC DNA]</scope>
    <source>
        <strain evidence="21 22">DSM 19619</strain>
    </source>
</reference>
<evidence type="ECO:0000256" key="18">
    <source>
        <dbReference type="ARBA" id="ARBA00032892"/>
    </source>
</evidence>
<keyword evidence="9" id="KW-0444">Lipid biosynthesis</keyword>
<comment type="catalytic activity">
    <reaction evidence="1">
        <text>a CDP-1,2-diacyl-sn-glycerol + H2O = a 1,2-diacyl-sn-glycero-3-phosphate + CMP + 2 H(+)</text>
        <dbReference type="Rhea" id="RHEA:15221"/>
        <dbReference type="ChEBI" id="CHEBI:15377"/>
        <dbReference type="ChEBI" id="CHEBI:15378"/>
        <dbReference type="ChEBI" id="CHEBI:58332"/>
        <dbReference type="ChEBI" id="CHEBI:58608"/>
        <dbReference type="ChEBI" id="CHEBI:60377"/>
        <dbReference type="EC" id="3.6.1.26"/>
    </reaction>
</comment>
<evidence type="ECO:0000256" key="14">
    <source>
        <dbReference type="ARBA" id="ARBA00023136"/>
    </source>
</evidence>
<dbReference type="EMBL" id="JAUSVX010000032">
    <property type="protein sequence ID" value="MDQ0475234.1"/>
    <property type="molecule type" value="Genomic_DNA"/>
</dbReference>
<comment type="similarity">
    <text evidence="5">Belongs to the Cdh family.</text>
</comment>
<evidence type="ECO:0000313" key="21">
    <source>
        <dbReference type="EMBL" id="MDQ0475234.1"/>
    </source>
</evidence>
<keyword evidence="11 21" id="KW-0378">Hydrolase</keyword>
<dbReference type="EC" id="3.6.1.26" evidence="6"/>
<keyword evidence="12 20" id="KW-1133">Transmembrane helix</keyword>
<evidence type="ECO:0000256" key="2">
    <source>
        <dbReference type="ARBA" id="ARBA00004162"/>
    </source>
</evidence>
<evidence type="ECO:0000256" key="19">
    <source>
        <dbReference type="SAM" id="MobiDB-lite"/>
    </source>
</evidence>
<keyword evidence="14 20" id="KW-0472">Membrane</keyword>
<evidence type="ECO:0000313" key="22">
    <source>
        <dbReference type="Proteomes" id="UP001242480"/>
    </source>
</evidence>
<feature type="transmembrane region" description="Helical" evidence="20">
    <location>
        <begin position="36"/>
        <end position="55"/>
    </location>
</feature>
<evidence type="ECO:0000256" key="7">
    <source>
        <dbReference type="ARBA" id="ARBA00019608"/>
    </source>
</evidence>
<evidence type="ECO:0000256" key="1">
    <source>
        <dbReference type="ARBA" id="ARBA00001007"/>
    </source>
</evidence>
<keyword evidence="8" id="KW-1003">Cell membrane</keyword>
<feature type="region of interest" description="Disordered" evidence="19">
    <location>
        <begin position="1"/>
        <end position="27"/>
    </location>
</feature>
<dbReference type="GO" id="GO:0008715">
    <property type="term" value="F:CDP-diacylglycerol diphosphatase activity"/>
    <property type="evidence" value="ECO:0007669"/>
    <property type="project" value="UniProtKB-EC"/>
</dbReference>
<dbReference type="Pfam" id="PF02611">
    <property type="entry name" value="CDH"/>
    <property type="match status" value="1"/>
</dbReference>